<evidence type="ECO:0000313" key="1">
    <source>
        <dbReference type="EMBL" id="VDP06364.1"/>
    </source>
</evidence>
<organism evidence="1">
    <name type="scientific">Heligmosomoides polygyrus</name>
    <name type="common">Parasitic roundworm</name>
    <dbReference type="NCBI Taxonomy" id="6339"/>
    <lineage>
        <taxon>Eukaryota</taxon>
        <taxon>Metazoa</taxon>
        <taxon>Ecdysozoa</taxon>
        <taxon>Nematoda</taxon>
        <taxon>Chromadorea</taxon>
        <taxon>Rhabditida</taxon>
        <taxon>Rhabditina</taxon>
        <taxon>Rhabditomorpha</taxon>
        <taxon>Strongyloidea</taxon>
        <taxon>Heligmosomidae</taxon>
        <taxon>Heligmosomoides</taxon>
    </lineage>
</organism>
<dbReference type="AlphaFoldDB" id="A0A3P8BLG7"/>
<proteinExistence type="predicted"/>
<accession>A0A3P8BLG7</accession>
<gene>
    <name evidence="1" type="ORF">HPBE_LOCUS16570</name>
</gene>
<sequence>MGVHPGLKRPTSTLIGLLLPAKLAKLPTRSTDPTNRSIVRQTRFQAPLTPSLRSEMRGAFWDKSLIPPHTLFQLSYRLPMHPTVLTRSIFSKATSPTTSDEHRSTYRGVLDDNCPAPKGLRCADFFNSIIECDFLPFLHRWRSSQ</sequence>
<protein>
    <submittedName>
        <fullName evidence="1">Uncharacterized protein</fullName>
    </submittedName>
</protein>
<reference evidence="1" key="1">
    <citation type="submission" date="2018-11" db="EMBL/GenBank/DDBJ databases">
        <authorList>
            <consortium name="Pathogen Informatics"/>
        </authorList>
    </citation>
    <scope>NUCLEOTIDE SEQUENCE [LARGE SCALE GENOMIC DNA]</scope>
</reference>
<name>A0A3P8BLG7_HELPZ</name>
<dbReference type="EMBL" id="UZAH01029492">
    <property type="protein sequence ID" value="VDP06364.1"/>
    <property type="molecule type" value="Genomic_DNA"/>
</dbReference>